<evidence type="ECO:0000256" key="19">
    <source>
        <dbReference type="SAM" id="Phobius"/>
    </source>
</evidence>
<evidence type="ECO:0000256" key="8">
    <source>
        <dbReference type="ARBA" id="ARBA00022729"/>
    </source>
</evidence>
<keyword evidence="6" id="KW-0765">Sulfation</keyword>
<dbReference type="GO" id="GO:0090599">
    <property type="term" value="F:alpha-glucosidase activity"/>
    <property type="evidence" value="ECO:0007669"/>
    <property type="project" value="UniProtKB-ARBA"/>
</dbReference>
<dbReference type="PROSITE" id="PS51448">
    <property type="entry name" value="P_TREFOIL_2"/>
    <property type="match status" value="3"/>
</dbReference>
<dbReference type="InterPro" id="IPR017853">
    <property type="entry name" value="GH"/>
</dbReference>
<dbReference type="PANTHER" id="PTHR22762:SF133">
    <property type="entry name" value="P-TYPE DOMAIN-CONTAINING PROTEIN"/>
    <property type="match status" value="1"/>
</dbReference>
<dbReference type="Xenbase" id="XB-GENE-964595">
    <property type="gene designation" value="mgam"/>
</dbReference>
<dbReference type="SUPFAM" id="SSF51445">
    <property type="entry name" value="(Trans)glycosidases"/>
    <property type="match status" value="3"/>
</dbReference>
<comment type="subcellular location">
    <subcellularLocation>
        <location evidence="3">Endomembrane system</location>
    </subcellularLocation>
    <subcellularLocation>
        <location evidence="2">Membrane</location>
        <topology evidence="2">Single-pass membrane protein</topology>
    </subcellularLocation>
</comment>
<keyword evidence="9" id="KW-0677">Repeat</keyword>
<dbReference type="InParanoid" id="F6WCE6"/>
<dbReference type="Pfam" id="PF13802">
    <property type="entry name" value="Gal_mutarotas_2"/>
    <property type="match status" value="3"/>
</dbReference>
<dbReference type="InterPro" id="IPR017957">
    <property type="entry name" value="P_trefoil_CS"/>
</dbReference>
<feature type="domain" description="P-type" evidence="20">
    <location>
        <begin position="983"/>
        <end position="1027"/>
    </location>
</feature>
<dbReference type="EC" id="3.2.1.20" evidence="5"/>
<keyword evidence="12 19" id="KW-1133">Transmembrane helix</keyword>
<dbReference type="Gene3D" id="2.60.40.1760">
    <property type="entry name" value="glycosyl hydrolase (family 31)"/>
    <property type="match status" value="3"/>
</dbReference>
<protein>
    <recommendedName>
        <fullName evidence="5">alpha-glucosidase</fullName>
        <ecNumber evidence="5">3.2.1.20</ecNumber>
    </recommendedName>
    <alternativeName>
        <fullName evidence="17">Maltase</fullName>
    </alternativeName>
</protein>
<dbReference type="InterPro" id="IPR000519">
    <property type="entry name" value="P_trefoil_dom"/>
</dbReference>
<name>F6WCE6_XENTR</name>
<dbReference type="Ensembl" id="ENSXETT00000002749">
    <property type="protein sequence ID" value="ENSXETP00000002749"/>
    <property type="gene ID" value="ENSXETG00000001148"/>
</dbReference>
<dbReference type="Gene3D" id="3.20.20.80">
    <property type="entry name" value="Glycosidases"/>
    <property type="match status" value="3"/>
</dbReference>
<keyword evidence="7 19" id="KW-0812">Transmembrane</keyword>
<evidence type="ECO:0000256" key="14">
    <source>
        <dbReference type="ARBA" id="ARBA00023157"/>
    </source>
</evidence>
<dbReference type="InterPro" id="IPR030458">
    <property type="entry name" value="Glyco_hydro_31_AS"/>
</dbReference>
<dbReference type="FunFam" id="2.60.40.1760:FF:000001">
    <property type="entry name" value="Maltase-glucoamylase, intestinal"/>
    <property type="match status" value="3"/>
</dbReference>
<dbReference type="GO" id="GO:0012505">
    <property type="term" value="C:endomembrane system"/>
    <property type="evidence" value="ECO:0007669"/>
    <property type="project" value="UniProtKB-ARBA"/>
</dbReference>
<dbReference type="GO" id="GO:0005737">
    <property type="term" value="C:cytoplasm"/>
    <property type="evidence" value="ECO:0007669"/>
    <property type="project" value="UniProtKB-ARBA"/>
</dbReference>
<evidence type="ECO:0000256" key="7">
    <source>
        <dbReference type="ARBA" id="ARBA00022692"/>
    </source>
</evidence>
<gene>
    <name evidence="21" type="primary">mgam</name>
</gene>
<evidence type="ECO:0000256" key="16">
    <source>
        <dbReference type="ARBA" id="ARBA00023295"/>
    </source>
</evidence>
<dbReference type="GO" id="GO:0030246">
    <property type="term" value="F:carbohydrate binding"/>
    <property type="evidence" value="ECO:0007669"/>
    <property type="project" value="InterPro"/>
</dbReference>
<accession>F6WCE6</accession>
<evidence type="ECO:0000256" key="4">
    <source>
        <dbReference type="ARBA" id="ARBA00007806"/>
    </source>
</evidence>
<dbReference type="InterPro" id="IPR011013">
    <property type="entry name" value="Gal_mutarotase_sf_dom"/>
</dbReference>
<dbReference type="PROSITE" id="PS00025">
    <property type="entry name" value="P_TREFOIL_1"/>
    <property type="match status" value="1"/>
</dbReference>
<evidence type="ECO:0000313" key="21">
    <source>
        <dbReference type="Ensembl" id="ENSXETP00000002749"/>
    </source>
</evidence>
<evidence type="ECO:0000256" key="13">
    <source>
        <dbReference type="ARBA" id="ARBA00023136"/>
    </source>
</evidence>
<dbReference type="CDD" id="cd14752">
    <property type="entry name" value="GH31_N"/>
    <property type="match status" value="3"/>
</dbReference>
<feature type="transmembrane region" description="Helical" evidence="19">
    <location>
        <begin position="78"/>
        <end position="99"/>
    </location>
</feature>
<evidence type="ECO:0000256" key="11">
    <source>
        <dbReference type="ARBA" id="ARBA00022968"/>
    </source>
</evidence>
<dbReference type="HOGENOM" id="CLU_000631_3_1_1"/>
<dbReference type="PANTHER" id="PTHR22762">
    <property type="entry name" value="ALPHA-GLUCOSIDASE"/>
    <property type="match status" value="1"/>
</dbReference>
<evidence type="ECO:0000256" key="1">
    <source>
        <dbReference type="ARBA" id="ARBA00001657"/>
    </source>
</evidence>
<keyword evidence="15" id="KW-0325">Glycoprotein</keyword>
<evidence type="ECO:0000256" key="3">
    <source>
        <dbReference type="ARBA" id="ARBA00004308"/>
    </source>
</evidence>
<reference evidence="21" key="2">
    <citation type="submission" date="2011-06" db="UniProtKB">
        <authorList>
            <consortium name="Ensembl"/>
        </authorList>
    </citation>
    <scope>IDENTIFICATION</scope>
</reference>
<evidence type="ECO:0000256" key="2">
    <source>
        <dbReference type="ARBA" id="ARBA00004167"/>
    </source>
</evidence>
<feature type="domain" description="P-type" evidence="20">
    <location>
        <begin position="1871"/>
        <end position="1915"/>
    </location>
</feature>
<evidence type="ECO:0000256" key="5">
    <source>
        <dbReference type="ARBA" id="ARBA00012741"/>
    </source>
</evidence>
<dbReference type="CDD" id="cd00111">
    <property type="entry name" value="Trefoil"/>
    <property type="match status" value="3"/>
</dbReference>
<dbReference type="Pfam" id="PF00088">
    <property type="entry name" value="Trefoil"/>
    <property type="match status" value="3"/>
</dbReference>
<evidence type="ECO:0000256" key="17">
    <source>
        <dbReference type="ARBA" id="ARBA00041343"/>
    </source>
</evidence>
<comment type="similarity">
    <text evidence="4">Belongs to the glycosyl hydrolase 31 family.</text>
</comment>
<evidence type="ECO:0000256" key="15">
    <source>
        <dbReference type="ARBA" id="ARBA00023180"/>
    </source>
</evidence>
<dbReference type="eggNOG" id="KOG1065">
    <property type="taxonomic scope" value="Eukaryota"/>
</dbReference>
<dbReference type="Pfam" id="PF21365">
    <property type="entry name" value="Glyco_hydro_31_3rd"/>
    <property type="match status" value="3"/>
</dbReference>
<dbReference type="Gene3D" id="2.60.40.1180">
    <property type="entry name" value="Golgi alpha-mannosidase II"/>
    <property type="match status" value="6"/>
</dbReference>
<evidence type="ECO:0000259" key="20">
    <source>
        <dbReference type="PROSITE" id="PS51448"/>
    </source>
</evidence>
<dbReference type="Gene3D" id="4.10.110.10">
    <property type="entry name" value="Spasmolytic Protein, domain 1"/>
    <property type="match status" value="3"/>
</dbReference>
<sequence length="2763" mass="315333">MEGKIDHDVPHSFFLEKCPRLRIWEIVTGLLIGTFWVNATHIRFCLKTCTVTLSALMPDIVTEKKEMGKKRKFSSLEIILIVLFIIMAIIAVVLVALFATGQSGVRNSSGDPPFEPQCPNIDFIDHRIDCIPEDVASQEICIQRGCCWSPHDVINVPWCYFTNAHGYEVKGKKNTQAGFEANLQRLPAPAIYENNIEQLLLAAEMQSNNRFRFKITDPKSKRFEVPHEHIKEFTGSAASNLNYDYKLLDKPFGIQVIRKSNSRILFDSTIGPLLYADQVLQLSIKLPSSNIYGLGEHVHRQYKHDTYWKKWAIFTRDEFPNGDGNNLYGAHTFFLCLEDTDGSSFGVFLMNSNAMEVTIQPAPAITYRTIGGILDFYVFVGNSPEQVVMEYLELIGRPYMPAYWTLGFHLSRWGYSSLDEVKQVVERNRAIGIPYDVQFTDIDYMEEKKDFTYDKVKFKDLPSFAEDLHAHGQRYIIILDPAIANTPLIDGPYLAYERGTNLGVWVNESDGVTPLVGKVWPGDTVYPDYTNEACTKWWVQECLEFYKQVPYDGIWIDMNEVSNFVRGSNKGCASNKLNYPPYTPRIKDNVMYSKTLCMDAKQAWGLHYDVHNLYGYSMALSTEEAIKAVFPGKRSIIFSRSTFAGAGKYSGHWLGDNAANWNDIKWAIPGMFEFSLFGIPYIGADICGFFDDSSEELCRRWMQVGAFYPFSRNHNAETFKHQDPASYGADSLLVKTSRHYLNIRYTLLPYLYTLFYKAHTKGETVVRPLLHEFYSDPETWGIDNQFLWGPGLLITPILNPNSVNAYVYIPDAKWYNYETGTQASWRKQNVDMYIPEDKIGLHVRGGYIFPTQQPANTTFYSRKNPLGLIIALDDNQAARGDFFWDDGESRGTIESGTHILYEFSVSNNILDMVVTHAKYTDPDNLKFEEIKIYGVQKSVSEVTVKKGGIVQPSGHTVRYDSNKVLVITGLQLVLGESYTVEWNQIEKNFEKYDCHPEPDAYEAKCQSRGCIWEPSDVPKEPWCYFPSNYGYRVGNVQSTSTGIKMEITKGSMVVSPFGDLSPPISPINVDVIYHENNMLQFKIYDPNNKRYEVPVPLNLPNSPTSTEAQRLYEVTVTDNPFGLQIRRKSSGAIIWDSQVPGFYFSDMLLRLSTKLPSPYVYGLGEVEHNTFRHNLNRTVIGLFAKDQPPQEHTNSYGVHPFYMAMEDDGSATGVLLLNSNAMDLTLQPTPALTYQTIGGILDFYMVLGPTPELVVQQYTALIGRPVMPAYWALGFQLCRYGYQNDAEISDLYNEMKRAQIPYDVQYADIDYMERQMDFTLGASFKGLPALVDNMRSEGMRFIILLDPAIAGNETKPYPAFTRGVADDVFIKWDDGSGIVWGKVWPDLPDVFVDESLDFETQVKLYRAYAAFPDFFLDRTAKWWHQEIKEYRENHIRFDGLWIDMNEPASFVHGTVDGCRNNILNYPPYMPKLESKDRGLSHKTLCMESRQHLPNGNPVRHYDVHSLYGWSHSKPTFDALRDVTGERGIVISRSTYPTSGQWVGHWLGDNTAAWNQMDKSVIGMMDFSLFGISYTGADICGFFQDSTYELCARWMQLGAFYPFSRNHNGKGSKRQDPVSFDTAFEDLSRKVLNTRYTLLPYLYTLLFEAHTKGSTVVRPLLHEFTEDKQTWDVYKQFLWGPALMISPVMNEGARSVNVYVPNTIWYDYHTGININIKGQWAELQAPLDHINLHVRGGYILPLQAPANNTHFSRKNPMKLLVALDQNEMANGQLFWDDGTSITSIERGVYIMYEFSAGPNFVNLTTTNANYVDPDNVQFEEIQIHGLAKNIIDLVVKTNNTIQPSNHQVVYDEKTQIAKITGLQLILGESYYLEWNTYLSRFDCYPEDNPTKEACENRGCIWDVASIPQVPACFFPSNYGYTVTNVQHSAHGLTADLQNAVLLPRYKDISNPIQTLRLTVIYHENNMLQFKIDDPNTKRYEVPVPIKTPSSPTSTQQQRMYDVEIVNNPFGIKIIRRSSGTVIWNSQAPGFTFSDQFIQISTILPSGYIYGLGETEHRTYRHDLNWVTWGMFAKDQPPGYTINAYGVHPFYLGLENDGNAHGVFLHNSNAMDVTLQPTPALTYRTVGGILDFYVVTGPTPEMVVQQYTALIGRPLLPAYWSLGFQLCRYGYQNDKDIEDLYNEMVAAQIPYDVQYADIDYMERQMDFTLSQNFSGLPSLVDKMRSDGMKIIIILDPAIAVNETKDYPPFRRGIEKDVFIKWADGRGIALGKVWPDLPGVIVDQSLDWDTQVAIYRAHAAFPDFFKNETSEWWLQEIKDFYQNVLKFDGIWIDMNEPASFVHGSVDGCTDALLNKPPYMPHLESRNAGLNHKTLCMETQQTLPDGTLVRHYDVHSLYGWSHAKPTYDALTSVTGERGIVVSRSTYPSAGQWVGHWLGDNTAAWNQIDKSVIGMMEFNLFGIPYIGADICGFFQDTTYELCARWMELGAFYPYARNHNGKGFMRQDPVSFDENFKTLSKNVLNIRYKLLPYLYTLMFEAHTEGSTVIRPLLHEFTADKTTWDIYKQFLWGPAFMISPALEINQLVVKAYIPNTRWYNYHTGIQINERGTWVDLNTPLEHINLHIRGGYIIPWQEPANNTFYSRQKFMGVIVALDDQGQAKGNLFWDDGKSIDSVEKGQYLLTNFTADKNTVRNQILHNNYVTAANPLHLGHVYIWGAGKNPVRSVTVTYGGTTETISSFTFQNEVLEIHLVNKRYNLAEQIEVAWQI</sequence>
<dbReference type="InterPro" id="IPR025887">
    <property type="entry name" value="Glyco_hydro_31_N_dom"/>
</dbReference>
<dbReference type="PROSITE" id="PS00129">
    <property type="entry name" value="GLYCOSYL_HYDROL_F31_1"/>
    <property type="match status" value="3"/>
</dbReference>
<dbReference type="FunFam" id="2.60.40.1180:FF:000001">
    <property type="entry name" value="Maltase-glucoamylase, intestinal"/>
    <property type="match status" value="3"/>
</dbReference>
<comment type="caution">
    <text evidence="18">Lacks conserved residue(s) required for the propagation of feature annotation.</text>
</comment>
<dbReference type="InterPro" id="IPR044913">
    <property type="entry name" value="P_trefoil_dom_sf"/>
</dbReference>
<evidence type="ECO:0000256" key="10">
    <source>
        <dbReference type="ARBA" id="ARBA00022801"/>
    </source>
</evidence>
<evidence type="ECO:0000256" key="6">
    <source>
        <dbReference type="ARBA" id="ARBA00022641"/>
    </source>
</evidence>
<dbReference type="GeneTree" id="ENSGT00940000164162"/>
<dbReference type="PaxDb" id="8364-ENSXETP00000038375"/>
<evidence type="ECO:0000256" key="9">
    <source>
        <dbReference type="ARBA" id="ARBA00022737"/>
    </source>
</evidence>
<keyword evidence="13 19" id="KW-0472">Membrane</keyword>
<dbReference type="SMART" id="SM00018">
    <property type="entry name" value="PD"/>
    <property type="match status" value="3"/>
</dbReference>
<keyword evidence="11" id="KW-0735">Signal-anchor</keyword>
<feature type="domain" description="P-type" evidence="20">
    <location>
        <begin position="116"/>
        <end position="163"/>
    </location>
</feature>
<proteinExistence type="inferred from homology"/>
<dbReference type="InterPro" id="IPR013780">
    <property type="entry name" value="Glyco_hydro_b"/>
</dbReference>
<dbReference type="FunFam" id="3.20.20.80:FF:000016">
    <property type="entry name" value="Maltase-glucoamylase, intestinal"/>
    <property type="match status" value="3"/>
</dbReference>
<dbReference type="InterPro" id="IPR048395">
    <property type="entry name" value="Glyco_hydro_31_C"/>
</dbReference>
<dbReference type="SUPFAM" id="SSF51011">
    <property type="entry name" value="Glycosyl hydrolase domain"/>
    <property type="match status" value="3"/>
</dbReference>
<comment type="catalytic activity">
    <reaction evidence="1">
        <text>Hydrolysis of terminal, non-reducing (1-&gt;4)-linked alpha-D-glucose residues with release of alpha-D-glucose.</text>
        <dbReference type="EC" id="3.2.1.20"/>
    </reaction>
</comment>
<dbReference type="Pfam" id="PF01055">
    <property type="entry name" value="Glyco_hydro_31_2nd"/>
    <property type="match status" value="3"/>
</dbReference>
<dbReference type="FunFam" id="2.60.40.1180:FF:000005">
    <property type="entry name" value="Maltase-glucoamylase, intestinal"/>
    <property type="match status" value="3"/>
</dbReference>
<evidence type="ECO:0000256" key="12">
    <source>
        <dbReference type="ARBA" id="ARBA00022989"/>
    </source>
</evidence>
<reference evidence="21" key="1">
    <citation type="journal article" date="2010" name="Science">
        <title>The genome of the Western clawed frog Xenopus tropicalis.</title>
        <authorList>
            <person name="Hellsten U."/>
            <person name="Harland R.M."/>
            <person name="Gilchrist M.J."/>
            <person name="Hendrix D."/>
            <person name="Jurka J."/>
            <person name="Kapitonov V."/>
            <person name="Ovcharenko I."/>
            <person name="Putnam N.H."/>
            <person name="Shu S."/>
            <person name="Taher L."/>
            <person name="Blitz I.L."/>
            <person name="Blumberg B."/>
            <person name="Dichmann D.S."/>
            <person name="Dubchak I."/>
            <person name="Amaya E."/>
            <person name="Detter J.C."/>
            <person name="Fletcher R."/>
            <person name="Gerhard D.S."/>
            <person name="Goodstein D."/>
            <person name="Graves T."/>
            <person name="Grigoriev I.V."/>
            <person name="Grimwood J."/>
            <person name="Kawashima T."/>
            <person name="Lindquist E."/>
            <person name="Lucas S.M."/>
            <person name="Mead P.E."/>
            <person name="Mitros T."/>
            <person name="Ogino H."/>
            <person name="Ohta Y."/>
            <person name="Poliakov A.V."/>
            <person name="Pollet N."/>
            <person name="Robert J."/>
            <person name="Salamov A."/>
            <person name="Sater A.K."/>
            <person name="Schmutz J."/>
            <person name="Terry A."/>
            <person name="Vize P.D."/>
            <person name="Warren W.C."/>
            <person name="Wells D."/>
            <person name="Wills A."/>
            <person name="Wilson R.K."/>
            <person name="Zimmerman L.B."/>
            <person name="Zorn A.M."/>
            <person name="Grainger R."/>
            <person name="Grammer T."/>
            <person name="Khokha M.K."/>
            <person name="Richardson P.M."/>
            <person name="Rokhsar D.S."/>
        </authorList>
    </citation>
    <scope>NUCLEOTIDE SEQUENCE [LARGE SCALE GENOMIC DNA]</scope>
    <source>
        <strain evidence="21">Nigerian</strain>
    </source>
</reference>
<dbReference type="GO" id="GO:0005975">
    <property type="term" value="P:carbohydrate metabolic process"/>
    <property type="evidence" value="ECO:0007669"/>
    <property type="project" value="InterPro"/>
</dbReference>
<dbReference type="GO" id="GO:0016324">
    <property type="term" value="C:apical plasma membrane"/>
    <property type="evidence" value="ECO:0007669"/>
    <property type="project" value="UniProtKB-SubCell"/>
</dbReference>
<keyword evidence="16" id="KW-0326">Glycosidase</keyword>
<organism evidence="21">
    <name type="scientific">Xenopus tropicalis</name>
    <name type="common">Western clawed frog</name>
    <name type="synonym">Silurana tropicalis</name>
    <dbReference type="NCBI Taxonomy" id="8364"/>
    <lineage>
        <taxon>Eukaryota</taxon>
        <taxon>Metazoa</taxon>
        <taxon>Chordata</taxon>
        <taxon>Craniata</taxon>
        <taxon>Vertebrata</taxon>
        <taxon>Euteleostomi</taxon>
        <taxon>Amphibia</taxon>
        <taxon>Batrachia</taxon>
        <taxon>Anura</taxon>
        <taxon>Pipoidea</taxon>
        <taxon>Pipidae</taxon>
        <taxon>Xenopodinae</taxon>
        <taxon>Xenopus</taxon>
        <taxon>Silurana</taxon>
    </lineage>
</organism>
<dbReference type="SUPFAM" id="SSF74650">
    <property type="entry name" value="Galactose mutarotase-like"/>
    <property type="match status" value="3"/>
</dbReference>
<dbReference type="Bgee" id="ENSXETG00000001148">
    <property type="expression patterns" value="Expressed in intestine and 3 other cell types or tissues"/>
</dbReference>
<keyword evidence="10" id="KW-0378">Hydrolase</keyword>
<keyword evidence="14" id="KW-1015">Disulfide bond</keyword>
<dbReference type="STRING" id="8364.ENSXETP00000002749"/>
<dbReference type="CDD" id="cd06602">
    <property type="entry name" value="GH31_MGAM_SI_GAA"/>
    <property type="match status" value="3"/>
</dbReference>
<dbReference type="InterPro" id="IPR030459">
    <property type="entry name" value="Glyco_hydro_31_CS"/>
</dbReference>
<dbReference type="PROSITE" id="PS00707">
    <property type="entry name" value="GLYCOSYL_HYDROL_F31_2"/>
    <property type="match status" value="3"/>
</dbReference>
<dbReference type="InterPro" id="IPR000322">
    <property type="entry name" value="Glyco_hydro_31_TIM"/>
</dbReference>
<dbReference type="ExpressionAtlas" id="F6WCE6">
    <property type="expression patterns" value="baseline"/>
</dbReference>
<keyword evidence="8" id="KW-0732">Signal</keyword>
<evidence type="ECO:0000256" key="18">
    <source>
        <dbReference type="PROSITE-ProRule" id="PRU00779"/>
    </source>
</evidence>
<dbReference type="FunCoup" id="F6WCE6">
    <property type="interactions" value="263"/>
</dbReference>